<dbReference type="EMBL" id="CAMKVN010013595">
    <property type="protein sequence ID" value="CAI2196070.1"/>
    <property type="molecule type" value="Genomic_DNA"/>
</dbReference>
<gene>
    <name evidence="1" type="ORF">FWILDA_LOCUS17393</name>
</gene>
<name>A0A9W4T7G5_9GLOM</name>
<feature type="non-terminal residue" evidence="1">
    <location>
        <position position="1"/>
    </location>
</feature>
<evidence type="ECO:0000313" key="1">
    <source>
        <dbReference type="EMBL" id="CAI2196070.1"/>
    </source>
</evidence>
<comment type="caution">
    <text evidence="1">The sequence shown here is derived from an EMBL/GenBank/DDBJ whole genome shotgun (WGS) entry which is preliminary data.</text>
</comment>
<accession>A0A9W4T7G5</accession>
<protein>
    <submittedName>
        <fullName evidence="1">7451_t:CDS:1</fullName>
    </submittedName>
</protein>
<proteinExistence type="predicted"/>
<dbReference type="AlphaFoldDB" id="A0A9W4T7G5"/>
<dbReference type="Proteomes" id="UP001153678">
    <property type="component" value="Unassembled WGS sequence"/>
</dbReference>
<reference evidence="1" key="1">
    <citation type="submission" date="2022-08" db="EMBL/GenBank/DDBJ databases">
        <authorList>
            <person name="Kallberg Y."/>
            <person name="Tangrot J."/>
            <person name="Rosling A."/>
        </authorList>
    </citation>
    <scope>NUCLEOTIDE SEQUENCE</scope>
    <source>
        <strain evidence="1">Wild A</strain>
    </source>
</reference>
<sequence>MTLILILIIIALVAYYYYRKNLPAIDANSNDKFAQIQQTNRTLASFLKNEL</sequence>
<evidence type="ECO:0000313" key="2">
    <source>
        <dbReference type="Proteomes" id="UP001153678"/>
    </source>
</evidence>
<organism evidence="1 2">
    <name type="scientific">Funneliformis geosporum</name>
    <dbReference type="NCBI Taxonomy" id="1117311"/>
    <lineage>
        <taxon>Eukaryota</taxon>
        <taxon>Fungi</taxon>
        <taxon>Fungi incertae sedis</taxon>
        <taxon>Mucoromycota</taxon>
        <taxon>Glomeromycotina</taxon>
        <taxon>Glomeromycetes</taxon>
        <taxon>Glomerales</taxon>
        <taxon>Glomeraceae</taxon>
        <taxon>Funneliformis</taxon>
    </lineage>
</organism>
<feature type="non-terminal residue" evidence="1">
    <location>
        <position position="51"/>
    </location>
</feature>
<keyword evidence="2" id="KW-1185">Reference proteome</keyword>